<name>A0A9Q1IFC9_SYNKA</name>
<dbReference type="Gene3D" id="2.60.40.10">
    <property type="entry name" value="Immunoglobulins"/>
    <property type="match status" value="1"/>
</dbReference>
<dbReference type="AlphaFoldDB" id="A0A9Q1IFC9"/>
<protein>
    <recommendedName>
        <fullName evidence="3">Ig-like domain-containing protein</fullName>
    </recommendedName>
</protein>
<organism evidence="1 2">
    <name type="scientific">Synaphobranchus kaupii</name>
    <name type="common">Kaup's arrowtooth eel</name>
    <dbReference type="NCBI Taxonomy" id="118154"/>
    <lineage>
        <taxon>Eukaryota</taxon>
        <taxon>Metazoa</taxon>
        <taxon>Chordata</taxon>
        <taxon>Craniata</taxon>
        <taxon>Vertebrata</taxon>
        <taxon>Euteleostomi</taxon>
        <taxon>Actinopterygii</taxon>
        <taxon>Neopterygii</taxon>
        <taxon>Teleostei</taxon>
        <taxon>Anguilliformes</taxon>
        <taxon>Synaphobranchidae</taxon>
        <taxon>Synaphobranchus</taxon>
    </lineage>
</organism>
<sequence length="308" mass="34738">MGLRYSFLYFIIWNAQNLASAHRISDSTVHKFLGESVIFAERENIPDVALKKNGAYLLRSNRVVNQGYVGRLTFHGNRTLKLDRLEERDAGPYEVELFDVAGRPTHRATITIIITLTPSGKKNGSVVARLNRSGHVYSGKPGARVEMLPTGECRLARVHISDAGNHTLEISDGHRRLRWSARLVVRVPEPVIKHTCLSDGRAEYRCLTEWQIPTLWILKGGSPRDGDSESDLVLNSFTGELLCVLKEYPERNASVSFICTAAMVPQEVIRVCELTDMDTLPPLRHSLLEEEKIYSRISQPAEMSTFFY</sequence>
<reference evidence="1" key="1">
    <citation type="journal article" date="2023" name="Science">
        <title>Genome structures resolve the early diversification of teleost fishes.</title>
        <authorList>
            <person name="Parey E."/>
            <person name="Louis A."/>
            <person name="Montfort J."/>
            <person name="Bouchez O."/>
            <person name="Roques C."/>
            <person name="Iampietro C."/>
            <person name="Lluch J."/>
            <person name="Castinel A."/>
            <person name="Donnadieu C."/>
            <person name="Desvignes T."/>
            <person name="Floi Bucao C."/>
            <person name="Jouanno E."/>
            <person name="Wen M."/>
            <person name="Mejri S."/>
            <person name="Dirks R."/>
            <person name="Jansen H."/>
            <person name="Henkel C."/>
            <person name="Chen W.J."/>
            <person name="Zahm M."/>
            <person name="Cabau C."/>
            <person name="Klopp C."/>
            <person name="Thompson A.W."/>
            <person name="Robinson-Rechavi M."/>
            <person name="Braasch I."/>
            <person name="Lecointre G."/>
            <person name="Bobe J."/>
            <person name="Postlethwait J.H."/>
            <person name="Berthelot C."/>
            <person name="Roest Crollius H."/>
            <person name="Guiguen Y."/>
        </authorList>
    </citation>
    <scope>NUCLEOTIDE SEQUENCE</scope>
    <source>
        <strain evidence="1">WJC10195</strain>
    </source>
</reference>
<dbReference type="Proteomes" id="UP001152622">
    <property type="component" value="Chromosome 18"/>
</dbReference>
<evidence type="ECO:0008006" key="3">
    <source>
        <dbReference type="Google" id="ProtNLM"/>
    </source>
</evidence>
<evidence type="ECO:0000313" key="2">
    <source>
        <dbReference type="Proteomes" id="UP001152622"/>
    </source>
</evidence>
<dbReference type="OrthoDB" id="8954237at2759"/>
<accession>A0A9Q1IFC9</accession>
<dbReference type="InterPro" id="IPR013783">
    <property type="entry name" value="Ig-like_fold"/>
</dbReference>
<proteinExistence type="predicted"/>
<keyword evidence="2" id="KW-1185">Reference proteome</keyword>
<gene>
    <name evidence="1" type="ORF">SKAU_G00365550</name>
</gene>
<comment type="caution">
    <text evidence="1">The sequence shown here is derived from an EMBL/GenBank/DDBJ whole genome shotgun (WGS) entry which is preliminary data.</text>
</comment>
<evidence type="ECO:0000313" key="1">
    <source>
        <dbReference type="EMBL" id="KAJ8337589.1"/>
    </source>
</evidence>
<dbReference type="EMBL" id="JAINUF010000018">
    <property type="protein sequence ID" value="KAJ8337589.1"/>
    <property type="molecule type" value="Genomic_DNA"/>
</dbReference>